<dbReference type="Pfam" id="PF08044">
    <property type="entry name" value="DUF1707"/>
    <property type="match status" value="1"/>
</dbReference>
<evidence type="ECO:0000259" key="1">
    <source>
        <dbReference type="Pfam" id="PF08044"/>
    </source>
</evidence>
<sequence>MPDYIRIGDAERDEAIAILQEHHAAGRLSNEEFDDRMGRALEAKVAPDLAVLFNDLPGRKPGQAAASAGPAPQPLGLPVQYGVPSALPEPVAKLGKPWYAQWWMVIVAMVLTGMSDGRLGGLVLLTALWVWVIYPQMVKRRTPVEPPAPRRPLTYEEREQIMYYIRTGSPAQAEARYRDLTGADQFTAKMTVAAMARELGR</sequence>
<dbReference type="Proteomes" id="UP001244136">
    <property type="component" value="Chromosome"/>
</dbReference>
<accession>A0ABY8PWN7</accession>
<dbReference type="EMBL" id="CP123967">
    <property type="protein sequence ID" value="WGT46865.1"/>
    <property type="molecule type" value="Genomic_DNA"/>
</dbReference>
<keyword evidence="3" id="KW-1185">Reference proteome</keyword>
<dbReference type="InterPro" id="IPR012551">
    <property type="entry name" value="DUF1707_SHOCT-like"/>
</dbReference>
<evidence type="ECO:0000313" key="2">
    <source>
        <dbReference type="EMBL" id="WGT46865.1"/>
    </source>
</evidence>
<gene>
    <name evidence="2" type="ORF">QH948_12105</name>
</gene>
<name>A0ABY8PWN7_9ACTN</name>
<reference evidence="2 3" key="1">
    <citation type="journal article" date="2008" name="Int. J. Syst. Evol. Microbiol.">
        <title>Tessaracoccus flavescens sp. nov., isolated from marine sediment.</title>
        <authorList>
            <person name="Lee D.W."/>
            <person name="Lee S.D."/>
        </authorList>
    </citation>
    <scope>NUCLEOTIDE SEQUENCE [LARGE SCALE GENOMIC DNA]</scope>
    <source>
        <strain evidence="2 3">T21</strain>
    </source>
</reference>
<proteinExistence type="predicted"/>
<organism evidence="2 3">
    <name type="scientific">Tessaracoccus lacteus</name>
    <dbReference type="NCBI Taxonomy" id="3041766"/>
    <lineage>
        <taxon>Bacteria</taxon>
        <taxon>Bacillati</taxon>
        <taxon>Actinomycetota</taxon>
        <taxon>Actinomycetes</taxon>
        <taxon>Propionibacteriales</taxon>
        <taxon>Propionibacteriaceae</taxon>
        <taxon>Tessaracoccus</taxon>
    </lineage>
</organism>
<evidence type="ECO:0000313" key="3">
    <source>
        <dbReference type="Proteomes" id="UP001244136"/>
    </source>
</evidence>
<protein>
    <submittedName>
        <fullName evidence="2">DUF1707 domain-containing protein</fullName>
    </submittedName>
</protein>
<dbReference type="RefSeq" id="WP_281144617.1">
    <property type="nucleotide sequence ID" value="NZ_CP123967.1"/>
</dbReference>
<feature type="domain" description="DUF1707" evidence="1">
    <location>
        <begin position="5"/>
        <end position="57"/>
    </location>
</feature>